<dbReference type="InterPro" id="IPR003018">
    <property type="entry name" value="GAF"/>
</dbReference>
<dbReference type="SUPFAM" id="SSF55781">
    <property type="entry name" value="GAF domain-like"/>
    <property type="match status" value="1"/>
</dbReference>
<dbReference type="InterPro" id="IPR000014">
    <property type="entry name" value="PAS"/>
</dbReference>
<feature type="coiled-coil region" evidence="1">
    <location>
        <begin position="5"/>
        <end position="32"/>
    </location>
</feature>
<name>F4XZP0_9CYAN</name>
<dbReference type="Pfam" id="PF00989">
    <property type="entry name" value="PAS"/>
    <property type="match status" value="1"/>
</dbReference>
<keyword evidence="4" id="KW-1185">Reference proteome</keyword>
<dbReference type="InterPro" id="IPR035965">
    <property type="entry name" value="PAS-like_dom_sf"/>
</dbReference>
<dbReference type="NCBIfam" id="TIGR00229">
    <property type="entry name" value="sensory_box"/>
    <property type="match status" value="1"/>
</dbReference>
<evidence type="ECO:0000313" key="4">
    <source>
        <dbReference type="Proteomes" id="UP000003959"/>
    </source>
</evidence>
<dbReference type="InterPro" id="IPR029016">
    <property type="entry name" value="GAF-like_dom_sf"/>
</dbReference>
<organism evidence="3 4">
    <name type="scientific">Moorena producens 3L</name>
    <dbReference type="NCBI Taxonomy" id="489825"/>
    <lineage>
        <taxon>Bacteria</taxon>
        <taxon>Bacillati</taxon>
        <taxon>Cyanobacteriota</taxon>
        <taxon>Cyanophyceae</taxon>
        <taxon>Coleofasciculales</taxon>
        <taxon>Coleofasciculaceae</taxon>
        <taxon>Moorena</taxon>
    </lineage>
</organism>
<evidence type="ECO:0000256" key="1">
    <source>
        <dbReference type="SAM" id="Coils"/>
    </source>
</evidence>
<dbReference type="SMART" id="SM00091">
    <property type="entry name" value="PAS"/>
    <property type="match status" value="1"/>
</dbReference>
<dbReference type="InterPro" id="IPR013767">
    <property type="entry name" value="PAS_fold"/>
</dbReference>
<keyword evidence="1" id="KW-0175">Coiled coil</keyword>
<dbReference type="SMART" id="SM00065">
    <property type="entry name" value="GAF"/>
    <property type="match status" value="1"/>
</dbReference>
<dbReference type="SUPFAM" id="SSF55785">
    <property type="entry name" value="PYP-like sensor domain (PAS domain)"/>
    <property type="match status" value="1"/>
</dbReference>
<dbReference type="HOGENOM" id="CLU_828510_0_0_3"/>
<dbReference type="CDD" id="cd00130">
    <property type="entry name" value="PAS"/>
    <property type="match status" value="1"/>
</dbReference>
<evidence type="ECO:0000259" key="2">
    <source>
        <dbReference type="PROSITE" id="PS50112"/>
    </source>
</evidence>
<dbReference type="AlphaFoldDB" id="F4XZP0"/>
<reference evidence="4" key="1">
    <citation type="journal article" date="2011" name="Proc. Natl. Acad. Sci. U.S.A.">
        <title>Genomic insights into the physiology and ecology of the marine filamentous cyanobacterium Lyngbya majuscula.</title>
        <authorList>
            <person name="Jones A.C."/>
            <person name="Monroe E.A."/>
            <person name="Podell S."/>
            <person name="Hess W.R."/>
            <person name="Klages S."/>
            <person name="Esquenazi E."/>
            <person name="Niessen S."/>
            <person name="Hoover H."/>
            <person name="Rothmann M."/>
            <person name="Lasken R.S."/>
            <person name="Yates J.R.III."/>
            <person name="Reinhardt R."/>
            <person name="Kube M."/>
            <person name="Burkart M.D."/>
            <person name="Allen E.E."/>
            <person name="Dorrestein P.C."/>
            <person name="Gerwick W.H."/>
            <person name="Gerwick L."/>
        </authorList>
    </citation>
    <scope>NUCLEOTIDE SEQUENCE [LARGE SCALE GENOMIC DNA]</scope>
    <source>
        <strain evidence="4">3L</strain>
    </source>
</reference>
<feature type="domain" description="PAS" evidence="2">
    <location>
        <begin position="237"/>
        <end position="293"/>
    </location>
</feature>
<dbReference type="eggNOG" id="COG2203">
    <property type="taxonomic scope" value="Bacteria"/>
</dbReference>
<accession>F4XZP0</accession>
<dbReference type="GO" id="GO:0006355">
    <property type="term" value="P:regulation of DNA-templated transcription"/>
    <property type="evidence" value="ECO:0007669"/>
    <property type="project" value="InterPro"/>
</dbReference>
<evidence type="ECO:0000313" key="3">
    <source>
        <dbReference type="EMBL" id="EGJ30045.1"/>
    </source>
</evidence>
<protein>
    <submittedName>
        <fullName evidence="3">PAS domain S-box protein</fullName>
    </submittedName>
</protein>
<dbReference type="Gene3D" id="3.30.450.20">
    <property type="entry name" value="PAS domain"/>
    <property type="match status" value="1"/>
</dbReference>
<proteinExistence type="predicted"/>
<dbReference type="PROSITE" id="PS50112">
    <property type="entry name" value="PAS"/>
    <property type="match status" value="1"/>
</dbReference>
<sequence length="340" mass="38243">MEVNMSDVNKSKQQLIQEVKALRRQVDQLKATRIVFSAQHQLFKTYATMMQTASGSLMLRALLQDILHVAGRLTKAEESSLFLLNADGMVTESLLARGATLPRYKKQIIGQVLDQGLAGWVSRHREVGLITDTMDDDRWLTLPGQPYQVRSVLAVPILRGKRLLGIITLMHSQAEHFGAKSARLMEMTAESMALILENAQLHSQQQHLGQQSPQNYQVFSPPNQLTESSDNFSSLGIYIIYSKGDFLYVNPKMAEIFGYSFGELISLQSLLHVVAEDKRKFVDDRITNCLQGQGKNLYFTFPGQCKDGSRINLEIYGSRTKLYGKLVIIGALRKLNHLRG</sequence>
<dbReference type="Gene3D" id="3.30.450.40">
    <property type="match status" value="1"/>
</dbReference>
<dbReference type="Proteomes" id="UP000003959">
    <property type="component" value="Unassembled WGS sequence"/>
</dbReference>
<dbReference type="Pfam" id="PF01590">
    <property type="entry name" value="GAF"/>
    <property type="match status" value="1"/>
</dbReference>
<gene>
    <name evidence="3" type="ORF">LYNGBM3L_58020</name>
</gene>
<dbReference type="EMBL" id="GL890964">
    <property type="protein sequence ID" value="EGJ30045.1"/>
    <property type="molecule type" value="Genomic_DNA"/>
</dbReference>